<sequence>MTGLEPGGGLIKVQVQPKSVSTVSKDYIQKQAPAQSPFMLVQLLPGAVVSEVDPWGLSGGSIALRGLDQTEMAFIWEGMPIADVGVYTTYPSEFADNENLEELTLQQGSSNIDTPTINGSGGLFTFHDRDPSRRMGGLVDYGYGSYKYNRVFGRFDTGLIGNSGVRAFVSLSNQKDRAWRGSGTDDRTHLDWKILKEWGDGNRTSLVGAYQYSIQNSYTNPTLSQWGEFGRSFNYTGTYTYNDLNYYKLNRNPYHNLEMAAPTHLNLGHGLSFDFTPYMWHGYGNGTIGLDVFNGENFLGAQPVTLSVPGADEGAPFLYAFIDDQWRSGFNSMLHYTQGHNTIYGGWWFDYSNDHDYYTYSPVGANGEPASVWGDKGILRTTEGVPFLGRNDDTKTSIHALYLGDRIGLLGDRLKIDVGFKEAMINRDGTNMLPGPQYKAVLNDAQPLPALSVHYDIDPRQQIFASVSTNFRSPVNTTLYNTYSYLDGSVATRGTTNQKDEYSISEELGYRWTGALLVASASYFHYNFTNRQIVTAVAGTNGAVTTSVNAGGQTSDGVNVEVGTRPIFHLRPYVSGQYLHTSIDNDILVGGDLLPTDGKDAVRSPHFVGTVGLDWDNGRFFWNWNLRYIDSQYSTFTNDERIPAYYEMGGTVGVRLPDVGPAKAPTLQLNLVNLTDNKFLSGINSVSTNARTTTGVYGTSIAGSAPTYNVGEGFAAMATFKVGF</sequence>
<evidence type="ECO:0000256" key="6">
    <source>
        <dbReference type="ARBA" id="ARBA00023136"/>
    </source>
</evidence>
<dbReference type="EMBL" id="JAMZEJ010000005">
    <property type="protein sequence ID" value="MCQ8240917.1"/>
    <property type="molecule type" value="Genomic_DNA"/>
</dbReference>
<dbReference type="InterPro" id="IPR012910">
    <property type="entry name" value="Plug_dom"/>
</dbReference>
<comment type="subcellular location">
    <subcellularLocation>
        <location evidence="1">Cell outer membrane</location>
        <topology evidence="1">Multi-pass membrane protein</topology>
    </subcellularLocation>
</comment>
<comment type="caution">
    <text evidence="11">The sequence shown here is derived from an EMBL/GenBank/DDBJ whole genome shotgun (WGS) entry which is preliminary data.</text>
</comment>
<comment type="similarity">
    <text evidence="8">Belongs to the TonB-dependent receptor family.</text>
</comment>
<dbReference type="RefSeq" id="WP_422919667.1">
    <property type="nucleotide sequence ID" value="NZ_JAMZEJ010000005.1"/>
</dbReference>
<gene>
    <name evidence="11" type="ORF">NFI88_08725</name>
</gene>
<reference evidence="11 12" key="1">
    <citation type="submission" date="2022-06" db="EMBL/GenBank/DDBJ databases">
        <title>Rhizosaccharibacter gen. nov. sp. nov. KSS12, endophytic bacteria isolated from sugarcane.</title>
        <authorList>
            <person name="Pitiwittayakul N."/>
        </authorList>
    </citation>
    <scope>NUCLEOTIDE SEQUENCE [LARGE SCALE GENOMIC DNA]</scope>
    <source>
        <strain evidence="11 12">KSS12</strain>
    </source>
</reference>
<dbReference type="InterPro" id="IPR000531">
    <property type="entry name" value="Beta-barrel_TonB"/>
</dbReference>
<evidence type="ECO:0000259" key="10">
    <source>
        <dbReference type="Pfam" id="PF07715"/>
    </source>
</evidence>
<dbReference type="PANTHER" id="PTHR30442">
    <property type="entry name" value="IRON III DICITRATE TRANSPORT PROTEIN FECA"/>
    <property type="match status" value="1"/>
</dbReference>
<evidence type="ECO:0000259" key="9">
    <source>
        <dbReference type="Pfam" id="PF00593"/>
    </source>
</evidence>
<evidence type="ECO:0000256" key="2">
    <source>
        <dbReference type="ARBA" id="ARBA00022448"/>
    </source>
</evidence>
<evidence type="ECO:0000313" key="11">
    <source>
        <dbReference type="EMBL" id="MCQ8240917.1"/>
    </source>
</evidence>
<dbReference type="InterPro" id="IPR037066">
    <property type="entry name" value="Plug_dom_sf"/>
</dbReference>
<feature type="domain" description="TonB-dependent receptor-like beta-barrel" evidence="9">
    <location>
        <begin position="200"/>
        <end position="674"/>
    </location>
</feature>
<name>A0ABT1VX39_9PROT</name>
<keyword evidence="7" id="KW-0998">Cell outer membrane</keyword>
<keyword evidence="12" id="KW-1185">Reference proteome</keyword>
<dbReference type="InterPro" id="IPR036942">
    <property type="entry name" value="Beta-barrel_TonB_sf"/>
</dbReference>
<dbReference type="Gene3D" id="2.40.170.20">
    <property type="entry name" value="TonB-dependent receptor, beta-barrel domain"/>
    <property type="match status" value="1"/>
</dbReference>
<dbReference type="PANTHER" id="PTHR30442:SF0">
    <property type="entry name" value="FE(3+) DICITRATE TRANSPORT PROTEIN FECA"/>
    <property type="match status" value="1"/>
</dbReference>
<evidence type="ECO:0000256" key="1">
    <source>
        <dbReference type="ARBA" id="ARBA00004571"/>
    </source>
</evidence>
<accession>A0ABT1VX39</accession>
<organism evidence="11 12">
    <name type="scientific">Rhizosaccharibacter radicis</name>
    <dbReference type="NCBI Taxonomy" id="2782605"/>
    <lineage>
        <taxon>Bacteria</taxon>
        <taxon>Pseudomonadati</taxon>
        <taxon>Pseudomonadota</taxon>
        <taxon>Alphaproteobacteria</taxon>
        <taxon>Acetobacterales</taxon>
        <taxon>Acetobacteraceae</taxon>
        <taxon>Rhizosaccharibacter</taxon>
    </lineage>
</organism>
<keyword evidence="11" id="KW-0675">Receptor</keyword>
<keyword evidence="3" id="KW-1134">Transmembrane beta strand</keyword>
<keyword evidence="2" id="KW-0813">Transport</keyword>
<evidence type="ECO:0000313" key="12">
    <source>
        <dbReference type="Proteomes" id="UP001524547"/>
    </source>
</evidence>
<evidence type="ECO:0000256" key="8">
    <source>
        <dbReference type="RuleBase" id="RU003357"/>
    </source>
</evidence>
<evidence type="ECO:0000256" key="3">
    <source>
        <dbReference type="ARBA" id="ARBA00022452"/>
    </source>
</evidence>
<dbReference type="Gene3D" id="2.170.130.10">
    <property type="entry name" value="TonB-dependent receptor, plug domain"/>
    <property type="match status" value="1"/>
</dbReference>
<keyword evidence="4" id="KW-0812">Transmembrane</keyword>
<dbReference type="Pfam" id="PF07715">
    <property type="entry name" value="Plug"/>
    <property type="match status" value="1"/>
</dbReference>
<keyword evidence="6 8" id="KW-0472">Membrane</keyword>
<dbReference type="SUPFAM" id="SSF56935">
    <property type="entry name" value="Porins"/>
    <property type="match status" value="1"/>
</dbReference>
<evidence type="ECO:0000256" key="7">
    <source>
        <dbReference type="ARBA" id="ARBA00023237"/>
    </source>
</evidence>
<feature type="domain" description="TonB-dependent receptor plug" evidence="10">
    <location>
        <begin position="14"/>
        <end position="112"/>
    </location>
</feature>
<evidence type="ECO:0000256" key="5">
    <source>
        <dbReference type="ARBA" id="ARBA00023077"/>
    </source>
</evidence>
<proteinExistence type="inferred from homology"/>
<dbReference type="InterPro" id="IPR039426">
    <property type="entry name" value="TonB-dep_rcpt-like"/>
</dbReference>
<dbReference type="Proteomes" id="UP001524547">
    <property type="component" value="Unassembled WGS sequence"/>
</dbReference>
<protein>
    <submittedName>
        <fullName evidence="11">TonB-dependent receptor</fullName>
    </submittedName>
</protein>
<keyword evidence="5 8" id="KW-0798">TonB box</keyword>
<dbReference type="Pfam" id="PF00593">
    <property type="entry name" value="TonB_dep_Rec_b-barrel"/>
    <property type="match status" value="1"/>
</dbReference>
<evidence type="ECO:0000256" key="4">
    <source>
        <dbReference type="ARBA" id="ARBA00022692"/>
    </source>
</evidence>